<organism evidence="3 4">
    <name type="scientific">Luteibacter rhizovicinus DSM 16549</name>
    <dbReference type="NCBI Taxonomy" id="1440763"/>
    <lineage>
        <taxon>Bacteria</taxon>
        <taxon>Pseudomonadati</taxon>
        <taxon>Pseudomonadota</taxon>
        <taxon>Gammaproteobacteria</taxon>
        <taxon>Lysobacterales</taxon>
        <taxon>Rhodanobacteraceae</taxon>
        <taxon>Luteibacter</taxon>
    </lineage>
</organism>
<accession>A0A1L3EW03</accession>
<dbReference type="Proteomes" id="UP000182987">
    <property type="component" value="Chromosome"/>
</dbReference>
<evidence type="ECO:0000259" key="2">
    <source>
        <dbReference type="PROSITE" id="PS50914"/>
    </source>
</evidence>
<dbReference type="InterPro" id="IPR007055">
    <property type="entry name" value="BON_dom"/>
</dbReference>
<name>A0A1L3EW03_9GAMM</name>
<feature type="compositionally biased region" description="Basic and acidic residues" evidence="1">
    <location>
        <begin position="1"/>
        <end position="10"/>
    </location>
</feature>
<dbReference type="InterPro" id="IPR051686">
    <property type="entry name" value="Lipoprotein_DolP"/>
</dbReference>
<dbReference type="KEGG" id="lrz:BJI69_15900"/>
<dbReference type="SMART" id="SM00749">
    <property type="entry name" value="BON"/>
    <property type="match status" value="1"/>
</dbReference>
<proteinExistence type="predicted"/>
<feature type="domain" description="BON" evidence="2">
    <location>
        <begin position="104"/>
        <end position="172"/>
    </location>
</feature>
<feature type="compositionally biased region" description="Basic and acidic residues" evidence="1">
    <location>
        <begin position="37"/>
        <end position="62"/>
    </location>
</feature>
<reference evidence="4" key="1">
    <citation type="submission" date="2016-09" db="EMBL/GenBank/DDBJ databases">
        <authorList>
            <person name="Lysoe E."/>
        </authorList>
    </citation>
    <scope>NUCLEOTIDE SEQUENCE [LARGE SCALE GENOMIC DNA]</scope>
    <source>
        <strain evidence="4">LJ96T</strain>
    </source>
</reference>
<dbReference type="PROSITE" id="PS50914">
    <property type="entry name" value="BON"/>
    <property type="match status" value="1"/>
</dbReference>
<evidence type="ECO:0000313" key="4">
    <source>
        <dbReference type="Proteomes" id="UP000182987"/>
    </source>
</evidence>
<dbReference type="Pfam" id="PF04972">
    <property type="entry name" value="BON"/>
    <property type="match status" value="1"/>
</dbReference>
<dbReference type="EMBL" id="CP017480">
    <property type="protein sequence ID" value="APG05235.1"/>
    <property type="molecule type" value="Genomic_DNA"/>
</dbReference>
<dbReference type="AlphaFoldDB" id="A0A1L3EW03"/>
<gene>
    <name evidence="3" type="ORF">BJI69_15900</name>
</gene>
<dbReference type="InterPro" id="IPR014004">
    <property type="entry name" value="Transpt-assoc_nodulatn_dom_bac"/>
</dbReference>
<feature type="compositionally biased region" description="Gly residues" evidence="1">
    <location>
        <begin position="89"/>
        <end position="98"/>
    </location>
</feature>
<protein>
    <recommendedName>
        <fullName evidence="2">BON domain-containing protein</fullName>
    </recommendedName>
</protein>
<dbReference type="PANTHER" id="PTHR34606:SF15">
    <property type="entry name" value="BON DOMAIN-CONTAINING PROTEIN"/>
    <property type="match status" value="1"/>
</dbReference>
<dbReference type="STRING" id="1440763.BJI69_15900"/>
<feature type="region of interest" description="Disordered" evidence="1">
    <location>
        <begin position="1"/>
        <end position="102"/>
    </location>
</feature>
<dbReference type="RefSeq" id="WP_052767075.1">
    <property type="nucleotide sequence ID" value="NZ_CP017480.1"/>
</dbReference>
<keyword evidence="4" id="KW-1185">Reference proteome</keyword>
<evidence type="ECO:0000313" key="3">
    <source>
        <dbReference type="EMBL" id="APG05235.1"/>
    </source>
</evidence>
<sequence length="177" mass="19226">MGRFDERNVPGDEFGSMYANRGRFPDQRDFGSSPYEAGHESGAGHHPGHRDFGGHHAYEGRHPGHRHFGRDEGTSTQPGESRRWTASGYPGGHRGTGPQGYVRSDERIREDVCERLTLHDAIDASHIEVDVSGGVVTLGGDVPERYMKHLAEDAVVETIGVKDVANTLRVRAGGAAA</sequence>
<dbReference type="OrthoDB" id="8963247at2"/>
<dbReference type="Gene3D" id="3.30.1340.30">
    <property type="match status" value="1"/>
</dbReference>
<dbReference type="PANTHER" id="PTHR34606">
    <property type="entry name" value="BON DOMAIN-CONTAINING PROTEIN"/>
    <property type="match status" value="1"/>
</dbReference>
<evidence type="ECO:0000256" key="1">
    <source>
        <dbReference type="SAM" id="MobiDB-lite"/>
    </source>
</evidence>